<dbReference type="InterPro" id="IPR036490">
    <property type="entry name" value="ThsB_TIR-like_sf"/>
</dbReference>
<dbReference type="Gene3D" id="3.40.50.9200">
    <property type="entry name" value="Hypothetical protein MTH538"/>
    <property type="match status" value="1"/>
</dbReference>
<dbReference type="Proteomes" id="UP000295735">
    <property type="component" value="Unassembled WGS sequence"/>
</dbReference>
<evidence type="ECO:0000313" key="3">
    <source>
        <dbReference type="Proteomes" id="UP000295735"/>
    </source>
</evidence>
<protein>
    <recommendedName>
        <fullName evidence="1">Thoeris protein ThsB TIR-like domain-containing protein</fullName>
    </recommendedName>
</protein>
<gene>
    <name evidence="2" type="ORF">ERX35_009310</name>
</gene>
<evidence type="ECO:0000313" key="2">
    <source>
        <dbReference type="EMBL" id="KAA1037572.1"/>
    </source>
</evidence>
<dbReference type="RefSeq" id="WP_149459632.1">
    <property type="nucleotide sequence ID" value="NZ_SCWC02000008.1"/>
</dbReference>
<dbReference type="InterPro" id="IPR015032">
    <property type="entry name" value="ThsB__TIR-like_domain"/>
</dbReference>
<sequence length="164" mass="19003">MKRKVFFSFHYNRDNWRAGQVRNMGKVSGDSTFSDNEWEAVKEKSDEKISAWIDAQLLNTSCVVVLIGVETANRKWINYEIKRAIELNKGIIGIYVNKLKNYEGVQDTEGKNPFDNFTVNGRKASEYIKCFKSSFSSSKYVYKDISDNIQELIEYGLKNKPSTW</sequence>
<dbReference type="EMBL" id="SCWC02000008">
    <property type="protein sequence ID" value="KAA1037572.1"/>
    <property type="molecule type" value="Genomic_DNA"/>
</dbReference>
<name>A0ABQ6R6T3_9STAP</name>
<organism evidence="2 3">
    <name type="scientific">Macrococcus equipercicus</name>
    <dbReference type="NCBI Taxonomy" id="69967"/>
    <lineage>
        <taxon>Bacteria</taxon>
        <taxon>Bacillati</taxon>
        <taxon>Bacillota</taxon>
        <taxon>Bacilli</taxon>
        <taxon>Bacillales</taxon>
        <taxon>Staphylococcaceae</taxon>
        <taxon>Macrococcus</taxon>
    </lineage>
</organism>
<reference evidence="2 3" key="1">
    <citation type="submission" date="2019-09" db="EMBL/GenBank/DDBJ databases">
        <authorList>
            <person name="Mazhar S."/>
            <person name="Altermann E."/>
            <person name="Hill C."/>
            <person name="Mcauliffe O."/>
        </authorList>
    </citation>
    <scope>NUCLEOTIDE SEQUENCE [LARGE SCALE GENOMIC DNA]</scope>
    <source>
        <strain evidence="2 3">ATCC 51831</strain>
    </source>
</reference>
<proteinExistence type="predicted"/>
<keyword evidence="3" id="KW-1185">Reference proteome</keyword>
<accession>A0ABQ6R6T3</accession>
<dbReference type="SUPFAM" id="SSF52206">
    <property type="entry name" value="Hypothetical protein MTH538"/>
    <property type="match status" value="1"/>
</dbReference>
<evidence type="ECO:0000259" key="1">
    <source>
        <dbReference type="Pfam" id="PF08937"/>
    </source>
</evidence>
<comment type="caution">
    <text evidence="2">The sequence shown here is derived from an EMBL/GenBank/DDBJ whole genome shotgun (WGS) entry which is preliminary data.</text>
</comment>
<dbReference type="Pfam" id="PF08937">
    <property type="entry name" value="ThsB_TIR"/>
    <property type="match status" value="1"/>
</dbReference>
<feature type="domain" description="Thoeris protein ThsB TIR-like" evidence="1">
    <location>
        <begin position="6"/>
        <end position="100"/>
    </location>
</feature>